<organism evidence="4 5">
    <name type="scientific">Pontibacter korlensis</name>
    <dbReference type="NCBI Taxonomy" id="400092"/>
    <lineage>
        <taxon>Bacteria</taxon>
        <taxon>Pseudomonadati</taxon>
        <taxon>Bacteroidota</taxon>
        <taxon>Cytophagia</taxon>
        <taxon>Cytophagales</taxon>
        <taxon>Hymenobacteraceae</taxon>
        <taxon>Pontibacter</taxon>
    </lineage>
</organism>
<sequence length="331" mass="36847">MKKLVEGFVQQLRHAIEIGESASVTFSGPKYKNVVIAGMGSSGIGGSIIKSYVADKLSVPLLLSNGYNIPAFIGPSTLFIASSFSGNTEETISAVREAMEAEASVCFVTSGGELLRIAQENSMPHIVIPDDSGQPRASLGYSLVQQLYLLYYAELLDDTFKVELAQSINLLEEQIGSIKVQASALASTFRGKLPVLYASDLFEPVAVRLQHQLNENAKQLAHVNVFPEMNHNEIMGWQYPEKLFEQLVVLYIRTSYDHQRVKLRMDLSKAIFERKEQSVMEIEAVGATFMEQVLYLVHLFDWVSVYLAELNKVDPETIDNINYLKGELSKV</sequence>
<dbReference type="CDD" id="cd05637">
    <property type="entry name" value="SIS_PGI_PMI_2"/>
    <property type="match status" value="1"/>
</dbReference>
<dbReference type="PATRIC" id="fig|400092.3.peg.1225"/>
<dbReference type="GO" id="GO:1901135">
    <property type="term" value="P:carbohydrate derivative metabolic process"/>
    <property type="evidence" value="ECO:0007669"/>
    <property type="project" value="InterPro"/>
</dbReference>
<evidence type="ECO:0000313" key="5">
    <source>
        <dbReference type="Proteomes" id="UP000033109"/>
    </source>
</evidence>
<dbReference type="Pfam" id="PF10432">
    <property type="entry name" value="bact-PGI_C"/>
    <property type="match status" value="1"/>
</dbReference>
<dbReference type="GO" id="GO:0005975">
    <property type="term" value="P:carbohydrate metabolic process"/>
    <property type="evidence" value="ECO:0007669"/>
    <property type="project" value="InterPro"/>
</dbReference>
<dbReference type="PROSITE" id="PS51464">
    <property type="entry name" value="SIS"/>
    <property type="match status" value="1"/>
</dbReference>
<reference evidence="4 5" key="1">
    <citation type="journal article" date="2015" name="Sci. Rep.">
        <title>Unraveling adaptation of Pontibacter korlensis to radiation and infertility in desert through complete genome and comparative transcriptomic analysis.</title>
        <authorList>
            <person name="Dai J."/>
            <person name="Dai W."/>
            <person name="Qiu C."/>
            <person name="Yang Z."/>
            <person name="Zhang Y."/>
            <person name="Zhou M."/>
            <person name="Zhang L."/>
            <person name="Fang C."/>
            <person name="Gao Q."/>
            <person name="Yang Q."/>
            <person name="Li X."/>
            <person name="Wang Z."/>
            <person name="Wang Z."/>
            <person name="Jia Z."/>
            <person name="Chen X."/>
        </authorList>
    </citation>
    <scope>NUCLEOTIDE SEQUENCE [LARGE SCALE GENOMIC DNA]</scope>
    <source>
        <strain evidence="4 5">X14-1T</strain>
    </source>
</reference>
<dbReference type="SUPFAM" id="SSF53697">
    <property type="entry name" value="SIS domain"/>
    <property type="match status" value="1"/>
</dbReference>
<protein>
    <recommendedName>
        <fullName evidence="3">SIS domain-containing protein</fullName>
    </recommendedName>
</protein>
<dbReference type="GO" id="GO:0004347">
    <property type="term" value="F:glucose-6-phosphate isomerase activity"/>
    <property type="evidence" value="ECO:0007669"/>
    <property type="project" value="InterPro"/>
</dbReference>
<evidence type="ECO:0000256" key="1">
    <source>
        <dbReference type="ARBA" id="ARBA00010523"/>
    </source>
</evidence>
<keyword evidence="2" id="KW-0413">Isomerase</keyword>
<proteinExistence type="inferred from homology"/>
<dbReference type="NCBIfam" id="NF006423">
    <property type="entry name" value="PRK08674.1-2"/>
    <property type="match status" value="1"/>
</dbReference>
<evidence type="ECO:0000313" key="4">
    <source>
        <dbReference type="EMBL" id="AKD02682.1"/>
    </source>
</evidence>
<gene>
    <name evidence="4" type="ORF">PKOR_05525</name>
</gene>
<dbReference type="Proteomes" id="UP000033109">
    <property type="component" value="Chromosome"/>
</dbReference>
<dbReference type="NCBIfam" id="TIGR02128">
    <property type="entry name" value="G6PI_arch"/>
    <property type="match status" value="1"/>
</dbReference>
<dbReference type="HOGENOM" id="CLU_059687_0_0_10"/>
<evidence type="ECO:0000259" key="3">
    <source>
        <dbReference type="PROSITE" id="PS51464"/>
    </source>
</evidence>
<dbReference type="InterPro" id="IPR019490">
    <property type="entry name" value="Glu6P/Mann6P_isomerase_C"/>
</dbReference>
<keyword evidence="5" id="KW-1185">Reference proteome</keyword>
<dbReference type="NCBIfam" id="NF006426">
    <property type="entry name" value="PRK08674.1-6"/>
    <property type="match status" value="1"/>
</dbReference>
<dbReference type="AlphaFoldDB" id="A0A0E3UVQ0"/>
<dbReference type="OrthoDB" id="9771734at2"/>
<feature type="domain" description="SIS" evidence="3">
    <location>
        <begin position="22"/>
        <end position="170"/>
    </location>
</feature>
<name>A0A0E3UVQ0_9BACT</name>
<dbReference type="InterPro" id="IPR046348">
    <property type="entry name" value="SIS_dom_sf"/>
</dbReference>
<comment type="similarity">
    <text evidence="1">Belongs to the PGI/PMI family.</text>
</comment>
<dbReference type="KEGG" id="pko:PKOR_05525"/>
<dbReference type="STRING" id="400092.PKOR_05525"/>
<accession>A0A0E3UVQ0</accession>
<dbReference type="InterPro" id="IPR001347">
    <property type="entry name" value="SIS_dom"/>
</dbReference>
<dbReference type="GO" id="GO:0097367">
    <property type="term" value="F:carbohydrate derivative binding"/>
    <property type="evidence" value="ECO:0007669"/>
    <property type="project" value="InterPro"/>
</dbReference>
<dbReference type="Gene3D" id="3.40.50.10490">
    <property type="entry name" value="Glucose-6-phosphate isomerase like protein, domain 1"/>
    <property type="match status" value="2"/>
</dbReference>
<dbReference type="GO" id="GO:0004476">
    <property type="term" value="F:mannose-6-phosphate isomerase activity"/>
    <property type="evidence" value="ECO:0007669"/>
    <property type="project" value="InterPro"/>
</dbReference>
<dbReference type="EMBL" id="CP009621">
    <property type="protein sequence ID" value="AKD02682.1"/>
    <property type="molecule type" value="Genomic_DNA"/>
</dbReference>
<evidence type="ECO:0000256" key="2">
    <source>
        <dbReference type="ARBA" id="ARBA00023235"/>
    </source>
</evidence>